<evidence type="ECO:0000313" key="1">
    <source>
        <dbReference type="EMBL" id="THG45012.1"/>
    </source>
</evidence>
<organism evidence="1 2">
    <name type="scientific">Muribaculum caecicola</name>
    <dbReference type="NCBI Taxonomy" id="3038144"/>
    <lineage>
        <taxon>Bacteria</taxon>
        <taxon>Pseudomonadati</taxon>
        <taxon>Bacteroidota</taxon>
        <taxon>Bacteroidia</taxon>
        <taxon>Bacteroidales</taxon>
        <taxon>Muribaculaceae</taxon>
        <taxon>Muribaculum</taxon>
    </lineage>
</organism>
<evidence type="ECO:0000313" key="2">
    <source>
        <dbReference type="Proteomes" id="UP000305401"/>
    </source>
</evidence>
<gene>
    <name evidence="1" type="ORF">E5990_09410</name>
</gene>
<protein>
    <submittedName>
        <fullName evidence="1">SDR family NAD(P)-dependent oxidoreductase</fullName>
    </submittedName>
</protein>
<sequence length="288" mass="31669">MPYRLMIGNLFSASDCGVYIVTGATGGIGRAIVDGLAERGVKNIVLGVRNLNAGEKIARMYGGTVAVELLDLASFTSVCSFASRILASEIPVRALINNAGVLASRKDITVDGYETTMQVNWLSPVLLSYLLMPRIEKGGSILFTTSFMRRVCRVTSHWHKLSTGKFNRFKVYAWSKLMLAQTARYMSAELRRNGIYINCTDPGIVDTEILRLGYRVVDGLADCILRPVISTPRQGAECTFRALEASDSGCVFTRRGCRPIAMRDSRHVSFSAVKSVINKAKILLNNEL</sequence>
<reference evidence="1" key="1">
    <citation type="submission" date="2019-04" db="EMBL/GenBank/DDBJ databases">
        <title>Microbes associate with the intestines of laboratory mice.</title>
        <authorList>
            <person name="Navarre W."/>
            <person name="Wong E."/>
            <person name="Huang K.C."/>
            <person name="Tropini C."/>
            <person name="Ng K."/>
            <person name="Yu B."/>
        </authorList>
    </citation>
    <scope>NUCLEOTIDE SEQUENCE</scope>
    <source>
        <strain evidence="1">NM86_A22</strain>
    </source>
</reference>
<dbReference type="Proteomes" id="UP000305401">
    <property type="component" value="Unassembled WGS sequence"/>
</dbReference>
<dbReference type="EMBL" id="SSTG01000147">
    <property type="protein sequence ID" value="THG45012.1"/>
    <property type="molecule type" value="Genomic_DNA"/>
</dbReference>
<name>A0AC61S3I0_9BACT</name>
<keyword evidence="2" id="KW-1185">Reference proteome</keyword>
<proteinExistence type="predicted"/>
<comment type="caution">
    <text evidence="1">The sequence shown here is derived from an EMBL/GenBank/DDBJ whole genome shotgun (WGS) entry which is preliminary data.</text>
</comment>
<accession>A0AC61S3I0</accession>